<protein>
    <submittedName>
        <fullName evidence="2">Uncharacterized protein</fullName>
    </submittedName>
</protein>
<evidence type="ECO:0000313" key="3">
    <source>
        <dbReference type="Proteomes" id="UP000658305"/>
    </source>
</evidence>
<dbReference type="Proteomes" id="UP000658305">
    <property type="component" value="Unassembled WGS sequence"/>
</dbReference>
<keyword evidence="3" id="KW-1185">Reference proteome</keyword>
<sequence>MAAKAASGACAVTIRRGESIGGSFCPDAVLARQDNPGKPGADTDTDTDPPVPDTRRQR</sequence>
<accession>A0ABQ3FFD9</accession>
<dbReference type="EMBL" id="BMYI01000005">
    <property type="protein sequence ID" value="GHC21910.1"/>
    <property type="molecule type" value="Genomic_DNA"/>
</dbReference>
<evidence type="ECO:0000313" key="2">
    <source>
        <dbReference type="EMBL" id="GHC21910.1"/>
    </source>
</evidence>
<gene>
    <name evidence="2" type="ORF">GCM10007291_21410</name>
</gene>
<organism evidence="2 3">
    <name type="scientific">Gemmobacter nanjingensis</name>
    <dbReference type="NCBI Taxonomy" id="488454"/>
    <lineage>
        <taxon>Bacteria</taxon>
        <taxon>Pseudomonadati</taxon>
        <taxon>Pseudomonadota</taxon>
        <taxon>Alphaproteobacteria</taxon>
        <taxon>Rhodobacterales</taxon>
        <taxon>Paracoccaceae</taxon>
        <taxon>Gemmobacter</taxon>
    </lineage>
</organism>
<feature type="region of interest" description="Disordered" evidence="1">
    <location>
        <begin position="28"/>
        <end position="58"/>
    </location>
</feature>
<name>A0ABQ3FFD9_9RHOB</name>
<reference evidence="3" key="1">
    <citation type="journal article" date="2019" name="Int. J. Syst. Evol. Microbiol.">
        <title>The Global Catalogue of Microorganisms (GCM) 10K type strain sequencing project: providing services to taxonomists for standard genome sequencing and annotation.</title>
        <authorList>
            <consortium name="The Broad Institute Genomics Platform"/>
            <consortium name="The Broad Institute Genome Sequencing Center for Infectious Disease"/>
            <person name="Wu L."/>
            <person name="Ma J."/>
        </authorList>
    </citation>
    <scope>NUCLEOTIDE SEQUENCE [LARGE SCALE GENOMIC DNA]</scope>
    <source>
        <strain evidence="3">KCTC 23298</strain>
    </source>
</reference>
<comment type="caution">
    <text evidence="2">The sequence shown here is derived from an EMBL/GenBank/DDBJ whole genome shotgun (WGS) entry which is preliminary data.</text>
</comment>
<proteinExistence type="predicted"/>
<evidence type="ECO:0000256" key="1">
    <source>
        <dbReference type="SAM" id="MobiDB-lite"/>
    </source>
</evidence>